<evidence type="ECO:0000256" key="1">
    <source>
        <dbReference type="SAM" id="MobiDB-lite"/>
    </source>
</evidence>
<feature type="compositionally biased region" description="Basic and acidic residues" evidence="1">
    <location>
        <begin position="115"/>
        <end position="126"/>
    </location>
</feature>
<evidence type="ECO:0000313" key="3">
    <source>
        <dbReference type="EMBL" id="AFZ59556.1"/>
    </source>
</evidence>
<reference evidence="4" key="1">
    <citation type="journal article" date="2013" name="Proc. Natl. Acad. Sci. U.S.A.">
        <title>Improving the coverage of the cyanobacterial phylum using diversity-driven genome sequencing.</title>
        <authorList>
            <person name="Shih P.M."/>
            <person name="Wu D."/>
            <person name="Latifi A."/>
            <person name="Axen S.D."/>
            <person name="Fewer D.P."/>
            <person name="Talla E."/>
            <person name="Calteau A."/>
            <person name="Cai F."/>
            <person name="Tandeau de Marsac N."/>
            <person name="Rippka R."/>
            <person name="Herdman M."/>
            <person name="Sivonen K."/>
            <person name="Coursin T."/>
            <person name="Laurent T."/>
            <person name="Goodwin L."/>
            <person name="Nolan M."/>
            <person name="Davenport K.W."/>
            <person name="Han C.S."/>
            <person name="Rubin E.M."/>
            <person name="Eisen J.A."/>
            <person name="Woyke T."/>
            <person name="Gugger M."/>
            <person name="Kerfeld C.A."/>
        </authorList>
    </citation>
    <scope>NUCLEOTIDE SEQUENCE [LARGE SCALE GENOMIC DNA]</scope>
    <source>
        <strain evidence="4">ATCC 27899 / PCC 7122</strain>
    </source>
</reference>
<name>K9ZK22_ANACC</name>
<dbReference type="GO" id="GO:0051082">
    <property type="term" value="F:unfolded protein binding"/>
    <property type="evidence" value="ECO:0007669"/>
    <property type="project" value="TreeGrafter"/>
</dbReference>
<dbReference type="PANTHER" id="PTHR38102">
    <property type="entry name" value="PERIPLASMIC CHAPERONE SPY"/>
    <property type="match status" value="1"/>
</dbReference>
<feature type="signal peptide" evidence="2">
    <location>
        <begin position="1"/>
        <end position="26"/>
    </location>
</feature>
<dbReference type="AlphaFoldDB" id="K9ZK22"/>
<evidence type="ECO:0000256" key="2">
    <source>
        <dbReference type="SAM" id="SignalP"/>
    </source>
</evidence>
<dbReference type="EMBL" id="CP003659">
    <property type="protein sequence ID" value="AFZ59556.1"/>
    <property type="molecule type" value="Genomic_DNA"/>
</dbReference>
<dbReference type="PATRIC" id="fig|272123.3.peg.4546"/>
<dbReference type="GO" id="GO:0030288">
    <property type="term" value="C:outer membrane-bounded periplasmic space"/>
    <property type="evidence" value="ECO:0007669"/>
    <property type="project" value="TreeGrafter"/>
</dbReference>
<feature type="compositionally biased region" description="Polar residues" evidence="1">
    <location>
        <begin position="127"/>
        <end position="142"/>
    </location>
</feature>
<sequence>MKLKSLSFIAAAFALTLTATPFVAQAQQTPSSNQPGKEFAEKGPWQKLGLTDAQKTRMQEIRRNARAEMEKVLTTEQKEQLKAAMQARKEQGSQGQGRGQWKKDGFAGLNLTEAQKTRMREIKESSKQQMQAVLTPAQQEQLKQMWENRSSRRQQRNSQ</sequence>
<protein>
    <recommendedName>
        <fullName evidence="5">P pilus assembly/Cpx signaling pathway, periplasmic inhibitor/zinc-resistance associated protein</fullName>
    </recommendedName>
</protein>
<dbReference type="STRING" id="272123.Anacy_4190"/>
<proteinExistence type="predicted"/>
<dbReference type="Gene3D" id="1.20.120.1490">
    <property type="match status" value="1"/>
</dbReference>
<keyword evidence="4" id="KW-1185">Reference proteome</keyword>
<dbReference type="PANTHER" id="PTHR38102:SF1">
    <property type="entry name" value="PERIPLASMIC CHAPERONE SPY"/>
    <property type="match status" value="1"/>
</dbReference>
<evidence type="ECO:0000313" key="4">
    <source>
        <dbReference type="Proteomes" id="UP000010474"/>
    </source>
</evidence>
<gene>
    <name evidence="3" type="ordered locus">Anacy_4190</name>
</gene>
<dbReference type="HOGENOM" id="CLU_133626_0_0_3"/>
<feature type="region of interest" description="Disordered" evidence="1">
    <location>
        <begin position="26"/>
        <end position="53"/>
    </location>
</feature>
<dbReference type="RefSeq" id="WP_015216173.1">
    <property type="nucleotide sequence ID" value="NC_019771.1"/>
</dbReference>
<dbReference type="KEGG" id="acy:Anacy_4190"/>
<feature type="region of interest" description="Disordered" evidence="1">
    <location>
        <begin position="82"/>
        <end position="159"/>
    </location>
</feature>
<evidence type="ECO:0008006" key="5">
    <source>
        <dbReference type="Google" id="ProtNLM"/>
    </source>
</evidence>
<dbReference type="eggNOG" id="COG3678">
    <property type="taxonomic scope" value="Bacteria"/>
</dbReference>
<dbReference type="InterPro" id="IPR052211">
    <property type="entry name" value="Cpx_auxiliary_protein"/>
</dbReference>
<keyword evidence="2" id="KW-0732">Signal</keyword>
<feature type="chain" id="PRO_5011729026" description="P pilus assembly/Cpx signaling pathway, periplasmic inhibitor/zinc-resistance associated protein" evidence="2">
    <location>
        <begin position="27"/>
        <end position="159"/>
    </location>
</feature>
<feature type="compositionally biased region" description="Basic and acidic residues" evidence="1">
    <location>
        <begin position="82"/>
        <end position="91"/>
    </location>
</feature>
<feature type="compositionally biased region" description="Polar residues" evidence="1">
    <location>
        <begin position="26"/>
        <end position="35"/>
    </location>
</feature>
<dbReference type="Proteomes" id="UP000010474">
    <property type="component" value="Chromosome"/>
</dbReference>
<accession>K9ZK22</accession>
<organism evidence="3 4">
    <name type="scientific">Anabaena cylindrica (strain ATCC 27899 / PCC 7122)</name>
    <dbReference type="NCBI Taxonomy" id="272123"/>
    <lineage>
        <taxon>Bacteria</taxon>
        <taxon>Bacillati</taxon>
        <taxon>Cyanobacteriota</taxon>
        <taxon>Cyanophyceae</taxon>
        <taxon>Nostocales</taxon>
        <taxon>Nostocaceae</taxon>
        <taxon>Anabaena</taxon>
    </lineage>
</organism>
<dbReference type="OrthoDB" id="426086at2"/>